<dbReference type="InterPro" id="IPR020845">
    <property type="entry name" value="AMP-binding_CS"/>
</dbReference>
<sequence length="491" mass="53604">MAIFSSFILDGLFRHAQQTPDKTALLCGERRWSFRQLAENAGAMAAALRQSGVAGQAVLINLPKSLEAVAAIYAIWLSGNHYIPIDYSQPAARLERIIAAAEPALIIDEDWLRSFAACADGSPEWPAQPVMLSDPIAAILYTSGSTGTPKGVQISHGMLTFFIRWAVDDTQLTAQDTLANHASFAFDLSTFDLFAGVSVGAAVWIIREDEQKDCRAIAQGLQTHGVSVWYSVPSILAMLEKSGQLTVDGCAALRQVIFAGEPYPVAALRRLLPHLPAQCRISNWYGPTETNVCTAYPIARASLERLEHVPIGYPLAGVDAQLIDEQGRRYPLDQALGMRGELLIGGPCVTPGYSNVAVSRQSDWHPRQFHATGDWVEMTADGLVFRGRLDEMVKINGYRVELGEIESAVHHHPAVNQAALYAELGDLKQKLVAVISLGPDASPPTLLELKQFLHARLPAYMIPHRLIIADSLPVNANGKVDRRRLAEVHTQ</sequence>
<feature type="domain" description="AMP-dependent synthetase/ligase" evidence="5">
    <location>
        <begin position="13"/>
        <end position="353"/>
    </location>
</feature>
<dbReference type="GO" id="GO:0043041">
    <property type="term" value="P:amino acid activation for nonribosomal peptide biosynthetic process"/>
    <property type="evidence" value="ECO:0007669"/>
    <property type="project" value="TreeGrafter"/>
</dbReference>
<dbReference type="PANTHER" id="PTHR45527:SF10">
    <property type="entry name" value="PYOCHELIN SYNTHASE PCHF"/>
    <property type="match status" value="1"/>
</dbReference>
<dbReference type="InterPro" id="IPR042099">
    <property type="entry name" value="ANL_N_sf"/>
</dbReference>
<dbReference type="SUPFAM" id="SSF56801">
    <property type="entry name" value="Acetyl-CoA synthetase-like"/>
    <property type="match status" value="1"/>
</dbReference>
<protein>
    <submittedName>
        <fullName evidence="7">D-alanine--poly(Phosphoribitol) ligase subunit 1</fullName>
        <ecNumber evidence="7">6.1.1.13</ecNumber>
    </submittedName>
</protein>
<evidence type="ECO:0000256" key="2">
    <source>
        <dbReference type="ARBA" id="ARBA00022598"/>
    </source>
</evidence>
<dbReference type="GO" id="GO:0005524">
    <property type="term" value="F:ATP binding"/>
    <property type="evidence" value="ECO:0007669"/>
    <property type="project" value="UniProtKB-KW"/>
</dbReference>
<name>A0A448S923_SERRU</name>
<dbReference type="RefSeq" id="WP_126531116.1">
    <property type="nucleotide sequence ID" value="NZ_JAQOZY010000001.1"/>
</dbReference>
<evidence type="ECO:0000259" key="5">
    <source>
        <dbReference type="Pfam" id="PF00501"/>
    </source>
</evidence>
<comment type="pathway">
    <text evidence="1">Siderophore biosynthesis.</text>
</comment>
<dbReference type="EC" id="6.1.1.13" evidence="7"/>
<evidence type="ECO:0000313" key="8">
    <source>
        <dbReference type="Proteomes" id="UP000281904"/>
    </source>
</evidence>
<dbReference type="EMBL" id="LR134493">
    <property type="protein sequence ID" value="VEI64196.1"/>
    <property type="molecule type" value="Genomic_DNA"/>
</dbReference>
<dbReference type="Pfam" id="PF00501">
    <property type="entry name" value="AMP-binding"/>
    <property type="match status" value="1"/>
</dbReference>
<keyword evidence="4" id="KW-0067">ATP-binding</keyword>
<keyword evidence="2 7" id="KW-0436">Ligase</keyword>
<keyword evidence="3" id="KW-0547">Nucleotide-binding</keyword>
<dbReference type="CDD" id="cd05945">
    <property type="entry name" value="DltA"/>
    <property type="match status" value="1"/>
</dbReference>
<proteinExistence type="predicted"/>
<dbReference type="PROSITE" id="PS00455">
    <property type="entry name" value="AMP_BINDING"/>
    <property type="match status" value="1"/>
</dbReference>
<evidence type="ECO:0000313" key="7">
    <source>
        <dbReference type="EMBL" id="VEI64196.1"/>
    </source>
</evidence>
<dbReference type="Pfam" id="PF13193">
    <property type="entry name" value="AMP-binding_C"/>
    <property type="match status" value="1"/>
</dbReference>
<dbReference type="InterPro" id="IPR000873">
    <property type="entry name" value="AMP-dep_synth/lig_dom"/>
</dbReference>
<dbReference type="PANTHER" id="PTHR45527">
    <property type="entry name" value="NONRIBOSOMAL PEPTIDE SYNTHETASE"/>
    <property type="match status" value="1"/>
</dbReference>
<dbReference type="Gene3D" id="3.30.300.30">
    <property type="match status" value="1"/>
</dbReference>
<dbReference type="Gene3D" id="3.40.50.12780">
    <property type="entry name" value="N-terminal domain of ligase-like"/>
    <property type="match status" value="1"/>
</dbReference>
<dbReference type="InterPro" id="IPR044507">
    <property type="entry name" value="DltA-like"/>
</dbReference>
<evidence type="ECO:0000259" key="6">
    <source>
        <dbReference type="Pfam" id="PF13193"/>
    </source>
</evidence>
<reference evidence="7 8" key="1">
    <citation type="submission" date="2018-12" db="EMBL/GenBank/DDBJ databases">
        <authorList>
            <consortium name="Pathogen Informatics"/>
        </authorList>
    </citation>
    <scope>NUCLEOTIDE SEQUENCE [LARGE SCALE GENOMIC DNA]</scope>
    <source>
        <strain evidence="7 8">NCTC10036</strain>
    </source>
</reference>
<dbReference type="GO" id="GO:0044550">
    <property type="term" value="P:secondary metabolite biosynthetic process"/>
    <property type="evidence" value="ECO:0007669"/>
    <property type="project" value="TreeGrafter"/>
</dbReference>
<dbReference type="GO" id="GO:0016874">
    <property type="term" value="F:ligase activity"/>
    <property type="evidence" value="ECO:0007669"/>
    <property type="project" value="UniProtKB-KW"/>
</dbReference>
<evidence type="ECO:0000256" key="1">
    <source>
        <dbReference type="ARBA" id="ARBA00004924"/>
    </source>
</evidence>
<dbReference type="GO" id="GO:0031177">
    <property type="term" value="F:phosphopantetheine binding"/>
    <property type="evidence" value="ECO:0007669"/>
    <property type="project" value="TreeGrafter"/>
</dbReference>
<dbReference type="Proteomes" id="UP000281904">
    <property type="component" value="Chromosome"/>
</dbReference>
<dbReference type="InterPro" id="IPR025110">
    <property type="entry name" value="AMP-bd_C"/>
</dbReference>
<organism evidence="7 8">
    <name type="scientific">Serratia rubidaea</name>
    <name type="common">Serratia marinorubra</name>
    <dbReference type="NCBI Taxonomy" id="61652"/>
    <lineage>
        <taxon>Bacteria</taxon>
        <taxon>Pseudomonadati</taxon>
        <taxon>Pseudomonadota</taxon>
        <taxon>Gammaproteobacteria</taxon>
        <taxon>Enterobacterales</taxon>
        <taxon>Yersiniaceae</taxon>
        <taxon>Serratia</taxon>
    </lineage>
</organism>
<dbReference type="AlphaFoldDB" id="A0A448S923"/>
<gene>
    <name evidence="7" type="primary">dltA</name>
    <name evidence="7" type="ORF">NCTC10036_01774</name>
</gene>
<dbReference type="GO" id="GO:0005737">
    <property type="term" value="C:cytoplasm"/>
    <property type="evidence" value="ECO:0007669"/>
    <property type="project" value="TreeGrafter"/>
</dbReference>
<evidence type="ECO:0000256" key="4">
    <source>
        <dbReference type="ARBA" id="ARBA00022840"/>
    </source>
</evidence>
<feature type="domain" description="AMP-binding enzyme C-terminal" evidence="6">
    <location>
        <begin position="404"/>
        <end position="479"/>
    </location>
</feature>
<accession>A0A448S923</accession>
<evidence type="ECO:0000256" key="3">
    <source>
        <dbReference type="ARBA" id="ARBA00022741"/>
    </source>
</evidence>
<dbReference type="InterPro" id="IPR045851">
    <property type="entry name" value="AMP-bd_C_sf"/>
</dbReference>